<sequence>MPRIIRVAEADLIRWTCTGIDINDFTAMVSRPGLILYPASTVPLATEQRDWWQIPTIGIA</sequence>
<dbReference type="Proteomes" id="UP001501353">
    <property type="component" value="Unassembled WGS sequence"/>
</dbReference>
<evidence type="ECO:0000313" key="1">
    <source>
        <dbReference type="EMBL" id="GAA4012624.1"/>
    </source>
</evidence>
<protein>
    <submittedName>
        <fullName evidence="1">Uncharacterized protein</fullName>
    </submittedName>
</protein>
<comment type="caution">
    <text evidence="1">The sequence shown here is derived from an EMBL/GenBank/DDBJ whole genome shotgun (WGS) entry which is preliminary data.</text>
</comment>
<dbReference type="EMBL" id="BAAAZE010000002">
    <property type="protein sequence ID" value="GAA4012624.1"/>
    <property type="molecule type" value="Genomic_DNA"/>
</dbReference>
<accession>A0ABP7SJF8</accession>
<organism evidence="1 2">
    <name type="scientific">Actimicrobium antarcticum</name>
    <dbReference type="NCBI Taxonomy" id="1051899"/>
    <lineage>
        <taxon>Bacteria</taxon>
        <taxon>Pseudomonadati</taxon>
        <taxon>Pseudomonadota</taxon>
        <taxon>Betaproteobacteria</taxon>
        <taxon>Burkholderiales</taxon>
        <taxon>Oxalobacteraceae</taxon>
        <taxon>Actimicrobium</taxon>
    </lineage>
</organism>
<evidence type="ECO:0000313" key="2">
    <source>
        <dbReference type="Proteomes" id="UP001501353"/>
    </source>
</evidence>
<dbReference type="RefSeq" id="WP_344761442.1">
    <property type="nucleotide sequence ID" value="NZ_BAAAZE010000002.1"/>
</dbReference>
<proteinExistence type="predicted"/>
<gene>
    <name evidence="1" type="ORF">GCM10022212_02940</name>
</gene>
<reference evidence="2" key="1">
    <citation type="journal article" date="2019" name="Int. J. Syst. Evol. Microbiol.">
        <title>The Global Catalogue of Microorganisms (GCM) 10K type strain sequencing project: providing services to taxonomists for standard genome sequencing and annotation.</title>
        <authorList>
            <consortium name="The Broad Institute Genomics Platform"/>
            <consortium name="The Broad Institute Genome Sequencing Center for Infectious Disease"/>
            <person name="Wu L."/>
            <person name="Ma J."/>
        </authorList>
    </citation>
    <scope>NUCLEOTIDE SEQUENCE [LARGE SCALE GENOMIC DNA]</scope>
    <source>
        <strain evidence="2">JCM 16673</strain>
    </source>
</reference>
<name>A0ABP7SJF8_9BURK</name>
<keyword evidence="2" id="KW-1185">Reference proteome</keyword>